<keyword evidence="1" id="KW-0732">Signal</keyword>
<evidence type="ECO:0000256" key="2">
    <source>
        <dbReference type="ARBA" id="ARBA00023130"/>
    </source>
</evidence>
<dbReference type="SUPFAM" id="SSF48726">
    <property type="entry name" value="Immunoglobulin"/>
    <property type="match status" value="1"/>
</dbReference>
<dbReference type="Proteomes" id="UP000016666">
    <property type="component" value="Unassembled WGS sequence"/>
</dbReference>
<accession>A0A493TZ90</accession>
<dbReference type="InterPro" id="IPR051287">
    <property type="entry name" value="TCR_variable_region"/>
</dbReference>
<dbReference type="Ensembl" id="ENSAPLT00000042911.1">
    <property type="protein sequence ID" value="ENSAPLP00000030900.1"/>
    <property type="gene ID" value="ENSAPLG00000017799.1"/>
</dbReference>
<keyword evidence="5" id="KW-1279">T cell receptor</keyword>
<dbReference type="GO" id="GO:0042101">
    <property type="term" value="C:T cell receptor complex"/>
    <property type="evidence" value="ECO:0007669"/>
    <property type="project" value="UniProtKB-KW"/>
</dbReference>
<dbReference type="GO" id="GO:0002250">
    <property type="term" value="P:adaptive immune response"/>
    <property type="evidence" value="ECO:0007669"/>
    <property type="project" value="UniProtKB-KW"/>
</dbReference>
<evidence type="ECO:0000259" key="7">
    <source>
        <dbReference type="PROSITE" id="PS50835"/>
    </source>
</evidence>
<keyword evidence="3" id="KW-0675">Receptor</keyword>
<evidence type="ECO:0000256" key="5">
    <source>
        <dbReference type="ARBA" id="ARBA00043266"/>
    </source>
</evidence>
<feature type="domain" description="Ig-like" evidence="7">
    <location>
        <begin position="29"/>
        <end position="131"/>
    </location>
</feature>
<dbReference type="PANTHER" id="PTHR19367:SF18">
    <property type="entry name" value="T CELL RECEPTOR ALPHA VARIABLE 16"/>
    <property type="match status" value="1"/>
</dbReference>
<keyword evidence="4" id="KW-0393">Immunoglobulin domain</keyword>
<dbReference type="SMART" id="SM00409">
    <property type="entry name" value="IG"/>
    <property type="match status" value="1"/>
</dbReference>
<dbReference type="Gene3D" id="2.60.40.10">
    <property type="entry name" value="Immunoglobulins"/>
    <property type="match status" value="1"/>
</dbReference>
<dbReference type="PANTHER" id="PTHR19367">
    <property type="entry name" value="T-CELL RECEPTOR ALPHA CHAIN V REGION"/>
    <property type="match status" value="1"/>
</dbReference>
<reference evidence="8" key="3">
    <citation type="submission" date="2025-09" db="UniProtKB">
        <authorList>
            <consortium name="Ensembl"/>
        </authorList>
    </citation>
    <scope>IDENTIFICATION</scope>
</reference>
<dbReference type="STRING" id="8840.ENSAPLP00000030900"/>
<organism evidence="8 9">
    <name type="scientific">Anas platyrhynchos platyrhynchos</name>
    <name type="common">Northern mallard</name>
    <dbReference type="NCBI Taxonomy" id="8840"/>
    <lineage>
        <taxon>Eukaryota</taxon>
        <taxon>Metazoa</taxon>
        <taxon>Chordata</taxon>
        <taxon>Craniata</taxon>
        <taxon>Vertebrata</taxon>
        <taxon>Euteleostomi</taxon>
        <taxon>Archelosauria</taxon>
        <taxon>Archosauria</taxon>
        <taxon>Dinosauria</taxon>
        <taxon>Saurischia</taxon>
        <taxon>Theropoda</taxon>
        <taxon>Coelurosauria</taxon>
        <taxon>Aves</taxon>
        <taxon>Neognathae</taxon>
        <taxon>Galloanserae</taxon>
        <taxon>Anseriformes</taxon>
        <taxon>Anatidae</taxon>
        <taxon>Anatinae</taxon>
        <taxon>Anas</taxon>
    </lineage>
</organism>
<dbReference type="SMART" id="SM00406">
    <property type="entry name" value="IGv"/>
    <property type="match status" value="1"/>
</dbReference>
<keyword evidence="6" id="KW-0472">Membrane</keyword>
<evidence type="ECO:0000256" key="3">
    <source>
        <dbReference type="ARBA" id="ARBA00023170"/>
    </source>
</evidence>
<protein>
    <recommendedName>
        <fullName evidence="7">Ig-like domain-containing protein</fullName>
    </recommendedName>
</protein>
<evidence type="ECO:0000256" key="6">
    <source>
        <dbReference type="SAM" id="Phobius"/>
    </source>
</evidence>
<dbReference type="PROSITE" id="PS50835">
    <property type="entry name" value="IG_LIKE"/>
    <property type="match status" value="1"/>
</dbReference>
<dbReference type="InterPro" id="IPR036179">
    <property type="entry name" value="Ig-like_dom_sf"/>
</dbReference>
<dbReference type="InterPro" id="IPR013106">
    <property type="entry name" value="Ig_V-set"/>
</dbReference>
<dbReference type="OMA" id="NCECAPP"/>
<dbReference type="Pfam" id="PF07686">
    <property type="entry name" value="V-set"/>
    <property type="match status" value="1"/>
</dbReference>
<feature type="transmembrane region" description="Helical" evidence="6">
    <location>
        <begin position="12"/>
        <end position="28"/>
    </location>
</feature>
<keyword evidence="5" id="KW-0391">Immunity</keyword>
<dbReference type="AlphaFoldDB" id="A0A493TZ90"/>
<sequence>TRKTLLNVVSHLWLLNVVSHFWFVYWFSQDVSVTQEEGQVSVEQGNTFQTNCTYETSSFYGLLWYEQKKGQAPQLITHQAIAGTKQKDRFTTELNTKGKSSVLRLKEVELSDSALYLCAVSDTLVQEAALAVQQLWRRRGLILQKDFVISKTKVNESPNCECAPPSQTSVLARR</sequence>
<evidence type="ECO:0000313" key="9">
    <source>
        <dbReference type="Proteomes" id="UP000016666"/>
    </source>
</evidence>
<name>A0A493TZ90_ANAPP</name>
<dbReference type="GeneTree" id="ENSGT01030000235023"/>
<evidence type="ECO:0000256" key="4">
    <source>
        <dbReference type="ARBA" id="ARBA00023319"/>
    </source>
</evidence>
<proteinExistence type="predicted"/>
<dbReference type="InterPro" id="IPR007110">
    <property type="entry name" value="Ig-like_dom"/>
</dbReference>
<keyword evidence="6" id="KW-1133">Transmembrane helix</keyword>
<evidence type="ECO:0000313" key="8">
    <source>
        <dbReference type="Ensembl" id="ENSAPLP00000030900.1"/>
    </source>
</evidence>
<evidence type="ECO:0000256" key="1">
    <source>
        <dbReference type="ARBA" id="ARBA00022729"/>
    </source>
</evidence>
<reference evidence="9" key="1">
    <citation type="submission" date="2017-10" db="EMBL/GenBank/DDBJ databases">
        <title>A new Pekin duck reference genome.</title>
        <authorList>
            <person name="Hou Z.-C."/>
            <person name="Zhou Z.-K."/>
            <person name="Zhu F."/>
            <person name="Hou S.-S."/>
        </authorList>
    </citation>
    <scope>NUCLEOTIDE SEQUENCE [LARGE SCALE GENOMIC DNA]</scope>
</reference>
<keyword evidence="9" id="KW-1185">Reference proteome</keyword>
<keyword evidence="6" id="KW-0812">Transmembrane</keyword>
<keyword evidence="2" id="KW-1064">Adaptive immunity</keyword>
<dbReference type="InterPro" id="IPR013783">
    <property type="entry name" value="Ig-like_fold"/>
</dbReference>
<reference evidence="8" key="2">
    <citation type="submission" date="2025-08" db="UniProtKB">
        <authorList>
            <consortium name="Ensembl"/>
        </authorList>
    </citation>
    <scope>IDENTIFICATION</scope>
</reference>
<dbReference type="InterPro" id="IPR003599">
    <property type="entry name" value="Ig_sub"/>
</dbReference>